<dbReference type="AlphaFoldDB" id="A0A4V3RZ84"/>
<dbReference type="PANTHER" id="PTHR43544">
    <property type="entry name" value="SHORT-CHAIN DEHYDROGENASE/REDUCTASE"/>
    <property type="match status" value="1"/>
</dbReference>
<dbReference type="CDD" id="cd05325">
    <property type="entry name" value="carb_red_sniffer_like_SDR_c"/>
    <property type="match status" value="1"/>
</dbReference>
<evidence type="ECO:0000313" key="2">
    <source>
        <dbReference type="Proteomes" id="UP000305451"/>
    </source>
</evidence>
<dbReference type="InterPro" id="IPR051468">
    <property type="entry name" value="Fungal_SecMetab_SDRs"/>
</dbReference>
<evidence type="ECO:0000313" key="1">
    <source>
        <dbReference type="EMBL" id="TGY93259.1"/>
    </source>
</evidence>
<reference evidence="1 2" key="1">
    <citation type="journal article" date="2013" name="Int. J. Syst. Evol. Microbiol.">
        <title>Marinicauda pacifica gen. nov., sp. nov., a prosthecate alphaproteobacterium of the family Hyphomonadaceae isolated from deep seawater.</title>
        <authorList>
            <person name="Zhang X.Y."/>
            <person name="Li G.W."/>
            <person name="Wang C.S."/>
            <person name="Zhang Y.J."/>
            <person name="Xu X.W."/>
            <person name="Li H."/>
            <person name="Liu A."/>
            <person name="Liu C."/>
            <person name="Xie B.B."/>
            <person name="Qin Q.L."/>
            <person name="Xu Z."/>
            <person name="Chen X.L."/>
            <person name="Zhou B.C."/>
            <person name="Zhang Y.Z."/>
        </authorList>
    </citation>
    <scope>NUCLEOTIDE SEQUENCE [LARGE SCALE GENOMIC DNA]</scope>
    <source>
        <strain evidence="1 2">P-1 km-3</strain>
    </source>
</reference>
<dbReference type="PANTHER" id="PTHR43544:SF12">
    <property type="entry name" value="NAD(P)-BINDING ROSSMANN-FOLD SUPERFAMILY PROTEIN"/>
    <property type="match status" value="1"/>
</dbReference>
<dbReference type="GO" id="GO:0016491">
    <property type="term" value="F:oxidoreductase activity"/>
    <property type="evidence" value="ECO:0007669"/>
    <property type="project" value="TreeGrafter"/>
</dbReference>
<organism evidence="1 2">
    <name type="scientific">Marinicauda pacifica</name>
    <dbReference type="NCBI Taxonomy" id="1133559"/>
    <lineage>
        <taxon>Bacteria</taxon>
        <taxon>Pseudomonadati</taxon>
        <taxon>Pseudomonadota</taxon>
        <taxon>Alphaproteobacteria</taxon>
        <taxon>Maricaulales</taxon>
        <taxon>Maricaulaceae</taxon>
        <taxon>Marinicauda</taxon>
    </lineage>
</organism>
<dbReference type="InterPro" id="IPR002347">
    <property type="entry name" value="SDR_fam"/>
</dbReference>
<dbReference type="EMBL" id="SRXV01000002">
    <property type="protein sequence ID" value="TGY93259.1"/>
    <property type="molecule type" value="Genomic_DNA"/>
</dbReference>
<sequence>MTEMSHFPSDYRALVVGSTGGIGAALTRALCEDTRCAAVYAASRRGTGPDPGPGLEKAHPLTLDLTDETSIEDAVATAREGGPLHLVIAATGFLHAEDISPEKTWRHLDGDALMTAYRINAIGPALLAKHALKAMALDERSVFAALSARVGSISDNRLGGWHAYRASKAALNQILKTLSIELARKSDTAVIAGLHPGTVDTGLSEPFQGNVPDEKLFTPDYSAGCLLSVIDGLDPGQSGRVFDWAGEEVLP</sequence>
<keyword evidence="2" id="KW-1185">Reference proteome</keyword>
<protein>
    <submittedName>
        <fullName evidence="1">SDR family NAD(P)-dependent oxidoreductase</fullName>
    </submittedName>
</protein>
<accession>A0A4V3RZ84</accession>
<dbReference type="InterPro" id="IPR036291">
    <property type="entry name" value="NAD(P)-bd_dom_sf"/>
</dbReference>
<dbReference type="Gene3D" id="3.40.50.720">
    <property type="entry name" value="NAD(P)-binding Rossmann-like Domain"/>
    <property type="match status" value="1"/>
</dbReference>
<dbReference type="OrthoDB" id="9785826at2"/>
<proteinExistence type="predicted"/>
<dbReference type="GO" id="GO:0005737">
    <property type="term" value="C:cytoplasm"/>
    <property type="evidence" value="ECO:0007669"/>
    <property type="project" value="TreeGrafter"/>
</dbReference>
<comment type="caution">
    <text evidence="1">The sequence shown here is derived from an EMBL/GenBank/DDBJ whole genome shotgun (WGS) entry which is preliminary data.</text>
</comment>
<dbReference type="Proteomes" id="UP000305451">
    <property type="component" value="Unassembled WGS sequence"/>
</dbReference>
<dbReference type="Pfam" id="PF00106">
    <property type="entry name" value="adh_short"/>
    <property type="match status" value="1"/>
</dbReference>
<dbReference type="PRINTS" id="PR00081">
    <property type="entry name" value="GDHRDH"/>
</dbReference>
<name>A0A4V3RZ84_9PROT</name>
<gene>
    <name evidence="1" type="ORF">E5162_09395</name>
</gene>
<dbReference type="SUPFAM" id="SSF51735">
    <property type="entry name" value="NAD(P)-binding Rossmann-fold domains"/>
    <property type="match status" value="1"/>
</dbReference>